<dbReference type="AlphaFoldDB" id="A6GE90"/>
<keyword evidence="5" id="KW-1185">Reference proteome</keyword>
<comment type="caution">
    <text evidence="4">The sequence shown here is derived from an EMBL/GenBank/DDBJ whole genome shotgun (WGS) entry which is preliminary data.</text>
</comment>
<evidence type="ECO:0000313" key="4">
    <source>
        <dbReference type="EMBL" id="EDM75808.1"/>
    </source>
</evidence>
<reference evidence="4 5" key="1">
    <citation type="submission" date="2007-06" db="EMBL/GenBank/DDBJ databases">
        <authorList>
            <person name="Shimkets L."/>
            <person name="Ferriera S."/>
            <person name="Johnson J."/>
            <person name="Kravitz S."/>
            <person name="Beeson K."/>
            <person name="Sutton G."/>
            <person name="Rogers Y.-H."/>
            <person name="Friedman R."/>
            <person name="Frazier M."/>
            <person name="Venter J.C."/>
        </authorList>
    </citation>
    <scope>NUCLEOTIDE SEQUENCE [LARGE SCALE GENOMIC DNA]</scope>
    <source>
        <strain evidence="4 5">SIR-1</strain>
    </source>
</reference>
<dbReference type="InterPro" id="IPR057326">
    <property type="entry name" value="KR_dom"/>
</dbReference>
<dbReference type="Proteomes" id="UP000005801">
    <property type="component" value="Unassembled WGS sequence"/>
</dbReference>
<dbReference type="PRINTS" id="PR00081">
    <property type="entry name" value="GDHRDH"/>
</dbReference>
<dbReference type="InterPro" id="IPR051122">
    <property type="entry name" value="SDR_DHRS6-like"/>
</dbReference>
<feature type="domain" description="Ketoreductase" evidence="3">
    <location>
        <begin position="20"/>
        <end position="198"/>
    </location>
</feature>
<comment type="similarity">
    <text evidence="1">Belongs to the short-chain dehydrogenases/reductases (SDR) family.</text>
</comment>
<proteinExistence type="inferred from homology"/>
<dbReference type="GO" id="GO:0016491">
    <property type="term" value="F:oxidoreductase activity"/>
    <property type="evidence" value="ECO:0007669"/>
    <property type="project" value="UniProtKB-KW"/>
</dbReference>
<dbReference type="Pfam" id="PF13561">
    <property type="entry name" value="adh_short_C2"/>
    <property type="match status" value="1"/>
</dbReference>
<dbReference type="eggNOG" id="COG1028">
    <property type="taxonomic scope" value="Bacteria"/>
</dbReference>
<protein>
    <submittedName>
        <fullName evidence="4">Short chain dehydrogenase</fullName>
    </submittedName>
</protein>
<dbReference type="InterPro" id="IPR036291">
    <property type="entry name" value="NAD(P)-bd_dom_sf"/>
</dbReference>
<keyword evidence="2" id="KW-0560">Oxidoreductase</keyword>
<evidence type="ECO:0000259" key="3">
    <source>
        <dbReference type="SMART" id="SM00822"/>
    </source>
</evidence>
<dbReference type="PANTHER" id="PTHR43477">
    <property type="entry name" value="DIHYDROANTICAPSIN 7-DEHYDROGENASE"/>
    <property type="match status" value="1"/>
</dbReference>
<evidence type="ECO:0000313" key="5">
    <source>
        <dbReference type="Proteomes" id="UP000005801"/>
    </source>
</evidence>
<organism evidence="4 5">
    <name type="scientific">Plesiocystis pacifica SIR-1</name>
    <dbReference type="NCBI Taxonomy" id="391625"/>
    <lineage>
        <taxon>Bacteria</taxon>
        <taxon>Pseudomonadati</taxon>
        <taxon>Myxococcota</taxon>
        <taxon>Polyangia</taxon>
        <taxon>Nannocystales</taxon>
        <taxon>Nannocystaceae</taxon>
        <taxon>Plesiocystis</taxon>
    </lineage>
</organism>
<gene>
    <name evidence="4" type="ORF">PPSIR1_34747</name>
</gene>
<dbReference type="SUPFAM" id="SSF51735">
    <property type="entry name" value="NAD(P)-binding Rossmann-fold domains"/>
    <property type="match status" value="1"/>
</dbReference>
<dbReference type="InterPro" id="IPR002347">
    <property type="entry name" value="SDR_fam"/>
</dbReference>
<name>A6GE90_9BACT</name>
<sequence>MVVMPDAIYLLGMLTNIRGKTSVVLGATRGIGRATAALLRDEGARVVITSRELARAQDVAAQLGEGVEGRAVDVTDPAALAAVFAEIGRFDHLVCTAASAVLGPLAEVPLDAVEALVASKFWGQYHAVRAAIPHLDPRGAVVLFSGTVTQKVLPGASAYAAVGAAIEAAGRTWAAELAPRRINTVVPGVIDTPVWDGLLDAASKQAHFAGVADALPVGRPGLAREVAKAVAFLLDNEFVDGASLVIDGGHRLI</sequence>
<dbReference type="EMBL" id="ABCS01000080">
    <property type="protein sequence ID" value="EDM75808.1"/>
    <property type="molecule type" value="Genomic_DNA"/>
</dbReference>
<dbReference type="SMART" id="SM00822">
    <property type="entry name" value="PKS_KR"/>
    <property type="match status" value="1"/>
</dbReference>
<dbReference type="Gene3D" id="3.40.50.720">
    <property type="entry name" value="NAD(P)-binding Rossmann-like Domain"/>
    <property type="match status" value="1"/>
</dbReference>
<dbReference type="STRING" id="391625.PPSIR1_34747"/>
<accession>A6GE90</accession>
<evidence type="ECO:0000256" key="2">
    <source>
        <dbReference type="ARBA" id="ARBA00023002"/>
    </source>
</evidence>
<evidence type="ECO:0000256" key="1">
    <source>
        <dbReference type="ARBA" id="ARBA00006484"/>
    </source>
</evidence>
<dbReference type="PANTHER" id="PTHR43477:SF1">
    <property type="entry name" value="DIHYDROANTICAPSIN 7-DEHYDROGENASE"/>
    <property type="match status" value="1"/>
</dbReference>